<accession>A0A811Q2A3</accession>
<proteinExistence type="predicted"/>
<protein>
    <recommendedName>
        <fullName evidence="4">NHL domain-containing protein</fullName>
    </recommendedName>
</protein>
<dbReference type="Gene3D" id="2.120.10.30">
    <property type="entry name" value="TolB, C-terminal domain"/>
    <property type="match status" value="1"/>
</dbReference>
<dbReference type="InterPro" id="IPR011042">
    <property type="entry name" value="6-blade_b-propeller_TolB-like"/>
</dbReference>
<reference evidence="2" key="1">
    <citation type="submission" date="2020-10" db="EMBL/GenBank/DDBJ databases">
        <authorList>
            <person name="Han B."/>
            <person name="Lu T."/>
            <person name="Zhao Q."/>
            <person name="Huang X."/>
            <person name="Zhao Y."/>
        </authorList>
    </citation>
    <scope>NUCLEOTIDE SEQUENCE</scope>
</reference>
<evidence type="ECO:0000313" key="2">
    <source>
        <dbReference type="EMBL" id="CAD6251304.1"/>
    </source>
</evidence>
<dbReference type="Proteomes" id="UP000604825">
    <property type="component" value="Unassembled WGS sequence"/>
</dbReference>
<feature type="region of interest" description="Disordered" evidence="1">
    <location>
        <begin position="208"/>
        <end position="250"/>
    </location>
</feature>
<evidence type="ECO:0008006" key="4">
    <source>
        <dbReference type="Google" id="ProtNLM"/>
    </source>
</evidence>
<evidence type="ECO:0000313" key="3">
    <source>
        <dbReference type="Proteomes" id="UP000604825"/>
    </source>
</evidence>
<dbReference type="EMBL" id="CAJGYO010000008">
    <property type="protein sequence ID" value="CAD6251304.1"/>
    <property type="molecule type" value="Genomic_DNA"/>
</dbReference>
<dbReference type="PANTHER" id="PTHR13833">
    <property type="match status" value="1"/>
</dbReference>
<gene>
    <name evidence="2" type="ORF">NCGR_LOCUS35056</name>
</gene>
<organism evidence="2 3">
    <name type="scientific">Miscanthus lutarioriparius</name>
    <dbReference type="NCBI Taxonomy" id="422564"/>
    <lineage>
        <taxon>Eukaryota</taxon>
        <taxon>Viridiplantae</taxon>
        <taxon>Streptophyta</taxon>
        <taxon>Embryophyta</taxon>
        <taxon>Tracheophyta</taxon>
        <taxon>Spermatophyta</taxon>
        <taxon>Magnoliopsida</taxon>
        <taxon>Liliopsida</taxon>
        <taxon>Poales</taxon>
        <taxon>Poaceae</taxon>
        <taxon>PACMAD clade</taxon>
        <taxon>Panicoideae</taxon>
        <taxon>Andropogonodae</taxon>
        <taxon>Andropogoneae</taxon>
        <taxon>Saccharinae</taxon>
        <taxon>Miscanthus</taxon>
    </lineage>
</organism>
<feature type="compositionally biased region" description="Low complexity" evidence="1">
    <location>
        <begin position="214"/>
        <end position="230"/>
    </location>
</feature>
<dbReference type="PANTHER" id="PTHR13833:SF73">
    <property type="entry name" value="NHL DOMAIN-CONTAINING PROTEIN"/>
    <property type="match status" value="1"/>
</dbReference>
<dbReference type="OrthoDB" id="342730at2759"/>
<name>A0A811Q2A3_9POAL</name>
<dbReference type="AlphaFoldDB" id="A0A811Q2A3"/>
<evidence type="ECO:0000256" key="1">
    <source>
        <dbReference type="SAM" id="MobiDB-lite"/>
    </source>
</evidence>
<comment type="caution">
    <text evidence="2">The sequence shown here is derived from an EMBL/GenBank/DDBJ whole genome shotgun (WGS) entry which is preliminary data.</text>
</comment>
<sequence length="327" mass="35773">MAKLMILKFARPALRNVVTESRSSRGPTDLDFCSLWPKSLIIRVTTIAGGKSNIPGYRDGPSEDAKFSTDFDVVYVKKMCSLLVIDRGNAALRKISLPQEDCTYQDSALLSSDLILVIGAVVAGYIFSGFQHGFGFSGSEKVEAPENEQHESSTIGKPPLVVESLKEEPGAGWPSLGTLIADLLKLAIEGVGKLLLSVVPQRMHATWEEENRSHSAQGQAAAKAQKSTKSSKFRDSTLSSKHRSSKRQEYADFYGTSEPAPVGAKVPKDRLRHRLHHREKSGEVAYGAAAHPELKPAEAKPADYSDPKCCREWLQLDVSIHACLWVA</sequence>
<keyword evidence="3" id="KW-1185">Reference proteome</keyword>